<evidence type="ECO:0000313" key="4">
    <source>
        <dbReference type="Proteomes" id="UP000035301"/>
    </source>
</evidence>
<dbReference type="InterPro" id="IPR053147">
    <property type="entry name" value="Hsp_HslJ-like"/>
</dbReference>
<dbReference type="STRING" id="1550566.SZ63_10020"/>
<feature type="transmembrane region" description="Helical" evidence="1">
    <location>
        <begin position="12"/>
        <end position="30"/>
    </location>
</feature>
<sequence length="283" mass="29737">MGREGQNILAKTAFLIIVAACIVSVAWTGGPDTPPDGTGRVTEPLSGTAWNLVAFRADNGSVVAPLHGTAPLIVFGESGTLTGSAGCNLYSASYRINGSTIAVEPVVATAAYPVDEQELVQQENRYRKLLVAAASYRVEDDRLTISGPSGREMLTFARAEQPESVPLLATEWHLTRYTNGSGSTVASPVPGTDITLVFDDDGTLSGSAGCNAYSAPYRVNETGIGVERIIATKASCAEPAGVMEQERAYLDLLRSSAGYRIVGDNLAVIDGNGRAILFYTTQG</sequence>
<dbReference type="RefSeq" id="WP_048184906.1">
    <property type="nucleotide sequence ID" value="NZ_JXOJ01000005.1"/>
</dbReference>
<keyword evidence="1" id="KW-0472">Membrane</keyword>
<feature type="domain" description="DUF306" evidence="2">
    <location>
        <begin position="43"/>
        <end position="156"/>
    </location>
</feature>
<dbReference type="Gene3D" id="2.40.128.270">
    <property type="match status" value="2"/>
</dbReference>
<proteinExistence type="predicted"/>
<evidence type="ECO:0000313" key="3">
    <source>
        <dbReference type="EMBL" id="KLK87626.1"/>
    </source>
</evidence>
<dbReference type="InterPro" id="IPR005184">
    <property type="entry name" value="DUF306_Meta_HslJ"/>
</dbReference>
<evidence type="ECO:0000259" key="2">
    <source>
        <dbReference type="Pfam" id="PF03724"/>
    </source>
</evidence>
<gene>
    <name evidence="3" type="ORF">SZ63_10020</name>
</gene>
<dbReference type="PATRIC" id="fig|1550566.3.peg.2182"/>
<dbReference type="AlphaFoldDB" id="A0A0H1QYD1"/>
<evidence type="ECO:0000256" key="1">
    <source>
        <dbReference type="SAM" id="Phobius"/>
    </source>
</evidence>
<organism evidence="3 4">
    <name type="scientific">Methanoculleus sediminis</name>
    <dbReference type="NCBI Taxonomy" id="1550566"/>
    <lineage>
        <taxon>Archaea</taxon>
        <taxon>Methanobacteriati</taxon>
        <taxon>Methanobacteriota</taxon>
        <taxon>Stenosarchaea group</taxon>
        <taxon>Methanomicrobia</taxon>
        <taxon>Methanomicrobiales</taxon>
        <taxon>Methanomicrobiaceae</taxon>
        <taxon>Methanoculleus</taxon>
    </lineage>
</organism>
<dbReference type="Pfam" id="PF03724">
    <property type="entry name" value="META"/>
    <property type="match status" value="2"/>
</dbReference>
<accession>A0A0H1QYD1</accession>
<dbReference type="OrthoDB" id="106090at2157"/>
<dbReference type="EMBL" id="JXOJ01000005">
    <property type="protein sequence ID" value="KLK87626.1"/>
    <property type="molecule type" value="Genomic_DNA"/>
</dbReference>
<feature type="domain" description="DUF306" evidence="2">
    <location>
        <begin position="167"/>
        <end position="278"/>
    </location>
</feature>
<dbReference type="InterPro" id="IPR038670">
    <property type="entry name" value="HslJ-like_sf"/>
</dbReference>
<dbReference type="PANTHER" id="PTHR35535:SF1">
    <property type="entry name" value="HEAT SHOCK PROTEIN HSLJ"/>
    <property type="match status" value="1"/>
</dbReference>
<name>A0A0H1QYD1_9EURY</name>
<dbReference type="PANTHER" id="PTHR35535">
    <property type="entry name" value="HEAT SHOCK PROTEIN HSLJ"/>
    <property type="match status" value="1"/>
</dbReference>
<protein>
    <recommendedName>
        <fullName evidence="2">DUF306 domain-containing protein</fullName>
    </recommendedName>
</protein>
<keyword evidence="1" id="KW-0812">Transmembrane</keyword>
<dbReference type="Proteomes" id="UP000035301">
    <property type="component" value="Unassembled WGS sequence"/>
</dbReference>
<reference evidence="3 4" key="1">
    <citation type="journal article" date="2015" name="Int. J. Syst. Evol. Microbiol.">
        <title>Methanoculleus sediminis sp. nov., a methanogen from sediments near a submarine mud volcano.</title>
        <authorList>
            <person name="Chen S.C."/>
            <person name="Chen M.F."/>
            <person name="Lai M.C."/>
            <person name="Weng C.Y."/>
            <person name="Wu S.Y."/>
            <person name="Lin S."/>
            <person name="Yang T.F."/>
            <person name="Chen P.C."/>
        </authorList>
    </citation>
    <scope>NUCLEOTIDE SEQUENCE [LARGE SCALE GENOMIC DNA]</scope>
    <source>
        <strain evidence="3 4">S3Fa</strain>
    </source>
</reference>
<keyword evidence="1" id="KW-1133">Transmembrane helix</keyword>
<keyword evidence="4" id="KW-1185">Reference proteome</keyword>
<comment type="caution">
    <text evidence="3">The sequence shown here is derived from an EMBL/GenBank/DDBJ whole genome shotgun (WGS) entry which is preliminary data.</text>
</comment>